<name>G0TWH4_TRYVY</name>
<evidence type="ECO:0000256" key="1">
    <source>
        <dbReference type="SAM" id="MobiDB-lite"/>
    </source>
</evidence>
<gene>
    <name evidence="2" type="ORF">TVY486_0601030</name>
</gene>
<protein>
    <submittedName>
        <fullName evidence="2">Uncharacterized protein</fullName>
    </submittedName>
</protein>
<feature type="region of interest" description="Disordered" evidence="1">
    <location>
        <begin position="220"/>
        <end position="286"/>
    </location>
</feature>
<sequence length="286" mass="31096">MDFLRRTFNDVKLRFHIHSTLFAAATVPVSLSHECLELAERHPELVVTTLAAGLNSSSIQHSHGYLELLEKLVSSCSSSFHLAMARDYALQEALVSLITMPVEGAAQRGLRHLARLTLLEYSRIFADDPNLQRLSRLARIAEKRTGRHLLRAIELEDKSVRFIDPRPQDVIVFNPANGTLSSSLLNGEGTNSLCLTCGATCSEEEMTCTSCNEHRPVDDVESLSLNNSPPPAAGRSLKAERPAEDEQNTANPASPALQDSPVGSASSVVPTMGGSSSQFREGHVRG</sequence>
<dbReference type="EMBL" id="HE573022">
    <property type="protein sequence ID" value="CCC48312.1"/>
    <property type="molecule type" value="Genomic_DNA"/>
</dbReference>
<proteinExistence type="predicted"/>
<dbReference type="InterPro" id="IPR008942">
    <property type="entry name" value="ENTH_VHS"/>
</dbReference>
<dbReference type="AlphaFoldDB" id="G0TWH4"/>
<dbReference type="VEuPathDB" id="TriTrypDB:TvY486_0601030"/>
<evidence type="ECO:0000313" key="2">
    <source>
        <dbReference type="EMBL" id="CCC48312.1"/>
    </source>
</evidence>
<reference evidence="2" key="1">
    <citation type="journal article" date="2012" name="Proc. Natl. Acad. Sci. U.S.A.">
        <title>Antigenic diversity is generated by distinct evolutionary mechanisms in African trypanosome species.</title>
        <authorList>
            <person name="Jackson A.P."/>
            <person name="Berry A."/>
            <person name="Aslett M."/>
            <person name="Allison H.C."/>
            <person name="Burton P."/>
            <person name="Vavrova-Anderson J."/>
            <person name="Brown R."/>
            <person name="Browne H."/>
            <person name="Corton N."/>
            <person name="Hauser H."/>
            <person name="Gamble J."/>
            <person name="Gilderthorp R."/>
            <person name="Marcello L."/>
            <person name="McQuillan J."/>
            <person name="Otto T.D."/>
            <person name="Quail M.A."/>
            <person name="Sanders M.J."/>
            <person name="van Tonder A."/>
            <person name="Ginger M.L."/>
            <person name="Field M.C."/>
            <person name="Barry J.D."/>
            <person name="Hertz-Fowler C."/>
            <person name="Berriman M."/>
        </authorList>
    </citation>
    <scope>NUCLEOTIDE SEQUENCE</scope>
    <source>
        <strain evidence="2">Y486</strain>
    </source>
</reference>
<feature type="compositionally biased region" description="Polar residues" evidence="1">
    <location>
        <begin position="261"/>
        <end position="279"/>
    </location>
</feature>
<dbReference type="SUPFAM" id="SSF48464">
    <property type="entry name" value="ENTH/VHS domain"/>
    <property type="match status" value="1"/>
</dbReference>
<accession>G0TWH4</accession>
<organism evidence="2">
    <name type="scientific">Trypanosoma vivax (strain Y486)</name>
    <dbReference type="NCBI Taxonomy" id="1055687"/>
    <lineage>
        <taxon>Eukaryota</taxon>
        <taxon>Discoba</taxon>
        <taxon>Euglenozoa</taxon>
        <taxon>Kinetoplastea</taxon>
        <taxon>Metakinetoplastina</taxon>
        <taxon>Trypanosomatida</taxon>
        <taxon>Trypanosomatidae</taxon>
        <taxon>Trypanosoma</taxon>
        <taxon>Duttonella</taxon>
    </lineage>
</organism>